<keyword evidence="3" id="KW-1185">Reference proteome</keyword>
<accession>A0A6A6TZ21</accession>
<keyword evidence="1" id="KW-0732">Signal</keyword>
<proteinExistence type="predicted"/>
<organism evidence="2 3">
    <name type="scientific">Microthyrium microscopicum</name>
    <dbReference type="NCBI Taxonomy" id="703497"/>
    <lineage>
        <taxon>Eukaryota</taxon>
        <taxon>Fungi</taxon>
        <taxon>Dikarya</taxon>
        <taxon>Ascomycota</taxon>
        <taxon>Pezizomycotina</taxon>
        <taxon>Dothideomycetes</taxon>
        <taxon>Dothideomycetes incertae sedis</taxon>
        <taxon>Microthyriales</taxon>
        <taxon>Microthyriaceae</taxon>
        <taxon>Microthyrium</taxon>
    </lineage>
</organism>
<dbReference type="AlphaFoldDB" id="A0A6A6TZ21"/>
<dbReference type="EMBL" id="MU004242">
    <property type="protein sequence ID" value="KAF2664417.1"/>
    <property type="molecule type" value="Genomic_DNA"/>
</dbReference>
<reference evidence="2" key="1">
    <citation type="journal article" date="2020" name="Stud. Mycol.">
        <title>101 Dothideomycetes genomes: a test case for predicting lifestyles and emergence of pathogens.</title>
        <authorList>
            <person name="Haridas S."/>
            <person name="Albert R."/>
            <person name="Binder M."/>
            <person name="Bloem J."/>
            <person name="Labutti K."/>
            <person name="Salamov A."/>
            <person name="Andreopoulos B."/>
            <person name="Baker S."/>
            <person name="Barry K."/>
            <person name="Bills G."/>
            <person name="Bluhm B."/>
            <person name="Cannon C."/>
            <person name="Castanera R."/>
            <person name="Culley D."/>
            <person name="Daum C."/>
            <person name="Ezra D."/>
            <person name="Gonzalez J."/>
            <person name="Henrissat B."/>
            <person name="Kuo A."/>
            <person name="Liang C."/>
            <person name="Lipzen A."/>
            <person name="Lutzoni F."/>
            <person name="Magnuson J."/>
            <person name="Mondo S."/>
            <person name="Nolan M."/>
            <person name="Ohm R."/>
            <person name="Pangilinan J."/>
            <person name="Park H.-J."/>
            <person name="Ramirez L."/>
            <person name="Alfaro M."/>
            <person name="Sun H."/>
            <person name="Tritt A."/>
            <person name="Yoshinaga Y."/>
            <person name="Zwiers L.-H."/>
            <person name="Turgeon B."/>
            <person name="Goodwin S."/>
            <person name="Spatafora J."/>
            <person name="Crous P."/>
            <person name="Grigoriev I."/>
        </authorList>
    </citation>
    <scope>NUCLEOTIDE SEQUENCE</scope>
    <source>
        <strain evidence="2">CBS 115976</strain>
    </source>
</reference>
<evidence type="ECO:0000313" key="3">
    <source>
        <dbReference type="Proteomes" id="UP000799302"/>
    </source>
</evidence>
<name>A0A6A6TZ21_9PEZI</name>
<gene>
    <name evidence="2" type="ORF">BT63DRAFT_443518</name>
</gene>
<sequence>MLTLTTILFVPILLAATSYSAPLPTSVDAHELTQNTALIHSIAAPKDGQSNIKYSDAFYKWLWTVSTVRQVKQLSEPVWSFGEDGDELSKRDDLIIVEGDGGRAPIPKLVGNREHRIVARP</sequence>
<feature type="chain" id="PRO_5025596904" evidence="1">
    <location>
        <begin position="21"/>
        <end position="121"/>
    </location>
</feature>
<protein>
    <submittedName>
        <fullName evidence="2">Uncharacterized protein</fullName>
    </submittedName>
</protein>
<dbReference type="Proteomes" id="UP000799302">
    <property type="component" value="Unassembled WGS sequence"/>
</dbReference>
<evidence type="ECO:0000256" key="1">
    <source>
        <dbReference type="SAM" id="SignalP"/>
    </source>
</evidence>
<feature type="signal peptide" evidence="1">
    <location>
        <begin position="1"/>
        <end position="20"/>
    </location>
</feature>
<evidence type="ECO:0000313" key="2">
    <source>
        <dbReference type="EMBL" id="KAF2664417.1"/>
    </source>
</evidence>